<dbReference type="PANTHER" id="PTHR42648">
    <property type="entry name" value="TRANSPOSASE, PUTATIVE-RELATED"/>
    <property type="match status" value="1"/>
</dbReference>
<sequence>CDNGTEFKNHDMNQFCRMKGIKREFSVARTPQQNEVAKRKNKTLIKAARTMLADSLLHIPFWAEAVNTAYYVQNREILHINFLENKPNFARIGPKWLFDIDTLTMSMNYQPVVAGNQPNDNAGIKENLDADDDVADDAFEVKETENDVHVSTNESNKTDKKKHDEKAKRDDNGKSPVDSLKGVRDLRAE</sequence>
<dbReference type="EMBL" id="BKCJ011089442">
    <property type="protein sequence ID" value="GFC83433.1"/>
    <property type="molecule type" value="Genomic_DNA"/>
</dbReference>
<dbReference type="InterPro" id="IPR036397">
    <property type="entry name" value="RNaseH_sf"/>
</dbReference>
<evidence type="ECO:0000256" key="1">
    <source>
        <dbReference type="SAM" id="MobiDB-lite"/>
    </source>
</evidence>
<evidence type="ECO:0000259" key="2">
    <source>
        <dbReference type="PROSITE" id="PS50994"/>
    </source>
</evidence>
<dbReference type="InterPro" id="IPR012337">
    <property type="entry name" value="RNaseH-like_sf"/>
</dbReference>
<name>A0A699RC99_TANCI</name>
<dbReference type="SUPFAM" id="SSF53098">
    <property type="entry name" value="Ribonuclease H-like"/>
    <property type="match status" value="1"/>
</dbReference>
<proteinExistence type="predicted"/>
<dbReference type="PROSITE" id="PS50994">
    <property type="entry name" value="INTEGRASE"/>
    <property type="match status" value="1"/>
</dbReference>
<dbReference type="GO" id="GO:0003676">
    <property type="term" value="F:nucleic acid binding"/>
    <property type="evidence" value="ECO:0007669"/>
    <property type="project" value="InterPro"/>
</dbReference>
<protein>
    <submittedName>
        <fullName evidence="3">Putative ribonuclease H-like domain-containing protein</fullName>
    </submittedName>
</protein>
<feature type="region of interest" description="Disordered" evidence="1">
    <location>
        <begin position="141"/>
        <end position="189"/>
    </location>
</feature>
<feature type="domain" description="Integrase catalytic" evidence="2">
    <location>
        <begin position="1"/>
        <end position="95"/>
    </location>
</feature>
<accession>A0A699RC99</accession>
<feature type="non-terminal residue" evidence="3">
    <location>
        <position position="1"/>
    </location>
</feature>
<gene>
    <name evidence="3" type="ORF">Tci_855403</name>
</gene>
<reference evidence="3" key="1">
    <citation type="journal article" date="2019" name="Sci. Rep.">
        <title>Draft genome of Tanacetum cinerariifolium, the natural source of mosquito coil.</title>
        <authorList>
            <person name="Yamashiro T."/>
            <person name="Shiraishi A."/>
            <person name="Satake H."/>
            <person name="Nakayama K."/>
        </authorList>
    </citation>
    <scope>NUCLEOTIDE SEQUENCE</scope>
</reference>
<dbReference type="GO" id="GO:0015074">
    <property type="term" value="P:DNA integration"/>
    <property type="evidence" value="ECO:0007669"/>
    <property type="project" value="InterPro"/>
</dbReference>
<dbReference type="InterPro" id="IPR001584">
    <property type="entry name" value="Integrase_cat-core"/>
</dbReference>
<dbReference type="InterPro" id="IPR039537">
    <property type="entry name" value="Retrotran_Ty1/copia-like"/>
</dbReference>
<feature type="non-terminal residue" evidence="3">
    <location>
        <position position="189"/>
    </location>
</feature>
<feature type="compositionally biased region" description="Basic and acidic residues" evidence="1">
    <location>
        <begin position="156"/>
        <end position="173"/>
    </location>
</feature>
<dbReference type="PANTHER" id="PTHR42648:SF32">
    <property type="entry name" value="RIBONUCLEASE H-LIKE DOMAIN, GAG-PRE-INTEGRASE DOMAIN PROTEIN-RELATED"/>
    <property type="match status" value="1"/>
</dbReference>
<organism evidence="3">
    <name type="scientific">Tanacetum cinerariifolium</name>
    <name type="common">Dalmatian daisy</name>
    <name type="synonym">Chrysanthemum cinerariifolium</name>
    <dbReference type="NCBI Taxonomy" id="118510"/>
    <lineage>
        <taxon>Eukaryota</taxon>
        <taxon>Viridiplantae</taxon>
        <taxon>Streptophyta</taxon>
        <taxon>Embryophyta</taxon>
        <taxon>Tracheophyta</taxon>
        <taxon>Spermatophyta</taxon>
        <taxon>Magnoliopsida</taxon>
        <taxon>eudicotyledons</taxon>
        <taxon>Gunneridae</taxon>
        <taxon>Pentapetalae</taxon>
        <taxon>asterids</taxon>
        <taxon>campanulids</taxon>
        <taxon>Asterales</taxon>
        <taxon>Asteraceae</taxon>
        <taxon>Asteroideae</taxon>
        <taxon>Anthemideae</taxon>
        <taxon>Anthemidinae</taxon>
        <taxon>Tanacetum</taxon>
    </lineage>
</organism>
<dbReference type="AlphaFoldDB" id="A0A699RC99"/>
<dbReference type="Gene3D" id="3.30.420.10">
    <property type="entry name" value="Ribonuclease H-like superfamily/Ribonuclease H"/>
    <property type="match status" value="1"/>
</dbReference>
<comment type="caution">
    <text evidence="3">The sequence shown here is derived from an EMBL/GenBank/DDBJ whole genome shotgun (WGS) entry which is preliminary data.</text>
</comment>
<evidence type="ECO:0000313" key="3">
    <source>
        <dbReference type="EMBL" id="GFC83433.1"/>
    </source>
</evidence>